<dbReference type="RefSeq" id="WP_420904296.1">
    <property type="nucleotide sequence ID" value="NZ_BAAFGK010000003.1"/>
</dbReference>
<sequence>MMHRTPPEIPKRDTGRGAPQGLGLGMGMRMSTELVSAVFVGGGIGYLLDYWFNTRPWLTVLFFMFGLAAGFRNMYRIATQDPPGREGIGRGETIRDANRPEEPPRS</sequence>
<keyword evidence="2" id="KW-0472">Membrane</keyword>
<evidence type="ECO:0000256" key="2">
    <source>
        <dbReference type="SAM" id="Phobius"/>
    </source>
</evidence>
<keyword evidence="2" id="KW-0812">Transmembrane</keyword>
<evidence type="ECO:0008006" key="5">
    <source>
        <dbReference type="Google" id="ProtNLM"/>
    </source>
</evidence>
<dbReference type="Proteomes" id="UP001628193">
    <property type="component" value="Unassembled WGS sequence"/>
</dbReference>
<keyword evidence="4" id="KW-1185">Reference proteome</keyword>
<comment type="caution">
    <text evidence="3">The sequence shown here is derived from an EMBL/GenBank/DDBJ whole genome shotgun (WGS) entry which is preliminary data.</text>
</comment>
<name>A0ABQ0C6Q9_9PROT</name>
<evidence type="ECO:0000313" key="4">
    <source>
        <dbReference type="Proteomes" id="UP001628193"/>
    </source>
</evidence>
<accession>A0ABQ0C6Q9</accession>
<feature type="transmembrane region" description="Helical" evidence="2">
    <location>
        <begin position="57"/>
        <end position="75"/>
    </location>
</feature>
<proteinExistence type="predicted"/>
<feature type="transmembrane region" description="Helical" evidence="2">
    <location>
        <begin position="34"/>
        <end position="51"/>
    </location>
</feature>
<organism evidence="3 4">
    <name type="scientific">Candidatus Magnetaquiglobus chichijimensis</name>
    <dbReference type="NCBI Taxonomy" id="3141448"/>
    <lineage>
        <taxon>Bacteria</taxon>
        <taxon>Pseudomonadati</taxon>
        <taxon>Pseudomonadota</taxon>
        <taxon>Magnetococcia</taxon>
        <taxon>Magnetococcales</taxon>
        <taxon>Candidatus Magnetaquicoccaceae</taxon>
        <taxon>Candidatus Magnetaquiglobus</taxon>
    </lineage>
</organism>
<dbReference type="Pfam" id="PF09527">
    <property type="entry name" value="ATPase_gene1"/>
    <property type="match status" value="1"/>
</dbReference>
<evidence type="ECO:0000313" key="3">
    <source>
        <dbReference type="EMBL" id="GAB0056571.1"/>
    </source>
</evidence>
<keyword evidence="2" id="KW-1133">Transmembrane helix</keyword>
<feature type="region of interest" description="Disordered" evidence="1">
    <location>
        <begin position="79"/>
        <end position="106"/>
    </location>
</feature>
<evidence type="ECO:0000256" key="1">
    <source>
        <dbReference type="SAM" id="MobiDB-lite"/>
    </source>
</evidence>
<feature type="region of interest" description="Disordered" evidence="1">
    <location>
        <begin position="1"/>
        <end position="22"/>
    </location>
</feature>
<feature type="compositionally biased region" description="Basic and acidic residues" evidence="1">
    <location>
        <begin position="1"/>
        <end position="15"/>
    </location>
</feature>
<gene>
    <name evidence="3" type="ORF">SIID45300_00879</name>
</gene>
<protein>
    <recommendedName>
        <fullName evidence="5">ATP synthase protein I</fullName>
    </recommendedName>
</protein>
<dbReference type="InterPro" id="IPR032820">
    <property type="entry name" value="ATPase_put"/>
</dbReference>
<feature type="compositionally biased region" description="Basic and acidic residues" evidence="1">
    <location>
        <begin position="83"/>
        <end position="106"/>
    </location>
</feature>
<dbReference type="EMBL" id="BAAFGK010000003">
    <property type="protein sequence ID" value="GAB0056571.1"/>
    <property type="molecule type" value="Genomic_DNA"/>
</dbReference>
<reference evidence="3 4" key="1">
    <citation type="submission" date="2024-09" db="EMBL/GenBank/DDBJ databases">
        <title>Draft genome sequence of Candidatus Magnetaquicoccaceae bacterium FCR-1.</title>
        <authorList>
            <person name="Shimoshige H."/>
            <person name="Shimamura S."/>
            <person name="Taoka A."/>
            <person name="Kobayashi H."/>
            <person name="Maekawa T."/>
        </authorList>
    </citation>
    <scope>NUCLEOTIDE SEQUENCE [LARGE SCALE GENOMIC DNA]</scope>
    <source>
        <strain evidence="3 4">FCR-1</strain>
    </source>
</reference>